<organism evidence="1 2">
    <name type="scientific">Candidatus Pantoea formicae</name>
    <dbReference type="NCBI Taxonomy" id="2608355"/>
    <lineage>
        <taxon>Bacteria</taxon>
        <taxon>Pseudomonadati</taxon>
        <taxon>Pseudomonadota</taxon>
        <taxon>Gammaproteobacteria</taxon>
        <taxon>Enterobacterales</taxon>
        <taxon>Erwiniaceae</taxon>
        <taxon>Pantoea</taxon>
    </lineage>
</organism>
<comment type="caution">
    <text evidence="1">The sequence shown here is derived from an EMBL/GenBank/DDBJ whole genome shotgun (WGS) entry which is preliminary data.</text>
</comment>
<accession>A0ABX0R5L3</accession>
<keyword evidence="2" id="KW-1185">Reference proteome</keyword>
<proteinExistence type="predicted"/>
<evidence type="ECO:0000313" key="2">
    <source>
        <dbReference type="Proteomes" id="UP000780690"/>
    </source>
</evidence>
<evidence type="ECO:0000313" key="1">
    <source>
        <dbReference type="EMBL" id="NIF02561.1"/>
    </source>
</evidence>
<protein>
    <submittedName>
        <fullName evidence="1">Uncharacterized protein</fullName>
    </submittedName>
</protein>
<dbReference type="EMBL" id="VWXD01000008">
    <property type="protein sequence ID" value="NIF02561.1"/>
    <property type="molecule type" value="Genomic_DNA"/>
</dbReference>
<dbReference type="Proteomes" id="UP000780690">
    <property type="component" value="Unassembled WGS sequence"/>
</dbReference>
<dbReference type="RefSeq" id="WP_167141660.1">
    <property type="nucleotide sequence ID" value="NZ_VWXD01000008.1"/>
</dbReference>
<name>A0ABX0R5L3_9GAMM</name>
<reference evidence="1 2" key="1">
    <citation type="journal article" date="2019" name="bioRxiv">
        <title>Bacteria contribute to plant secondary compound degradation in a generalist herbivore system.</title>
        <authorList>
            <person name="Francoeur C.B."/>
            <person name="Khadempour L."/>
            <person name="Moreira-Soto R.D."/>
            <person name="Gotting K."/>
            <person name="Book A.J."/>
            <person name="Pinto-Tomas A.A."/>
            <person name="Keefover-Ring K."/>
            <person name="Currie C.R."/>
        </authorList>
    </citation>
    <scope>NUCLEOTIDE SEQUENCE [LARGE SCALE GENOMIC DNA]</scope>
    <source>
        <strain evidence="1 2">Acro-805</strain>
    </source>
</reference>
<gene>
    <name evidence="1" type="ORF">F3J38_21320</name>
</gene>
<sequence length="85" mass="9667">MFYHDDEKGHIIIGEAAVSLAVAGQDISVEFLIKELYVMAEGDVSDAKLAEIFDARRWLKGFRQYSSREQAELHWMTMTGQENDG</sequence>